<reference evidence="1" key="2">
    <citation type="journal article" date="2015" name="Data Brief">
        <title>Shoot transcriptome of the giant reed, Arundo donax.</title>
        <authorList>
            <person name="Barrero R.A."/>
            <person name="Guerrero F.D."/>
            <person name="Moolhuijzen P."/>
            <person name="Goolsby J.A."/>
            <person name="Tidwell J."/>
            <person name="Bellgard S.E."/>
            <person name="Bellgard M.I."/>
        </authorList>
    </citation>
    <scope>NUCLEOTIDE SEQUENCE</scope>
    <source>
        <tissue evidence="1">Shoot tissue taken approximately 20 cm above the soil surface</tissue>
    </source>
</reference>
<accession>A0A0A9EF41</accession>
<organism evidence="1">
    <name type="scientific">Arundo donax</name>
    <name type="common">Giant reed</name>
    <name type="synonym">Donax arundinaceus</name>
    <dbReference type="NCBI Taxonomy" id="35708"/>
    <lineage>
        <taxon>Eukaryota</taxon>
        <taxon>Viridiplantae</taxon>
        <taxon>Streptophyta</taxon>
        <taxon>Embryophyta</taxon>
        <taxon>Tracheophyta</taxon>
        <taxon>Spermatophyta</taxon>
        <taxon>Magnoliopsida</taxon>
        <taxon>Liliopsida</taxon>
        <taxon>Poales</taxon>
        <taxon>Poaceae</taxon>
        <taxon>PACMAD clade</taxon>
        <taxon>Arundinoideae</taxon>
        <taxon>Arundineae</taxon>
        <taxon>Arundo</taxon>
    </lineage>
</organism>
<proteinExistence type="predicted"/>
<reference evidence="1" key="1">
    <citation type="submission" date="2014-09" db="EMBL/GenBank/DDBJ databases">
        <authorList>
            <person name="Magalhaes I.L.F."/>
            <person name="Oliveira U."/>
            <person name="Santos F.R."/>
            <person name="Vidigal T.H.D.A."/>
            <person name="Brescovit A.D."/>
            <person name="Santos A.J."/>
        </authorList>
    </citation>
    <scope>NUCLEOTIDE SEQUENCE</scope>
    <source>
        <tissue evidence="1">Shoot tissue taken approximately 20 cm above the soil surface</tissue>
    </source>
</reference>
<evidence type="ECO:0000313" key="1">
    <source>
        <dbReference type="EMBL" id="JAD94632.1"/>
    </source>
</evidence>
<name>A0A0A9EF41_ARUDO</name>
<dbReference type="EMBL" id="GBRH01203263">
    <property type="protein sequence ID" value="JAD94632.1"/>
    <property type="molecule type" value="Transcribed_RNA"/>
</dbReference>
<sequence>MPAGRDRLQIQEFYKMHLTRVLKCLMVNFILELGGTCM</sequence>
<dbReference type="AlphaFoldDB" id="A0A0A9EF41"/>
<protein>
    <submittedName>
        <fullName evidence="1">Uncharacterized protein</fullName>
    </submittedName>
</protein>